<name>A0ABW5U8E4_9RHOB</name>
<evidence type="ECO:0000313" key="2">
    <source>
        <dbReference type="Proteomes" id="UP001597474"/>
    </source>
</evidence>
<sequence length="402" mass="44625">MRHITSAPCSVTDEDKWFVYNMGFQVARQGEAAVRDALQGLQGLPGGPHDGPKKIFPKLYDRLAYDTIDNPDYDDFRRILRSHMMETWPLGVGDELLGEPVAERRLHSVRSAAKATGIDQRRLRKILAAEGIVPEEGLPDAWQVFDAKRADAVLKAAKTLITAKDFAEGINASRSQFDLLFAGGVLAPYLSSVEGAGTKAVWDPADGVRFLDSVFVGATPLRQAQHGWEHISKSAARLMIGPDIIIRAIQARRIVRIGNHADFDGYAALYVYHDEVSSVLSPQPSSDQSIELFSKTVGIGQPIRMKRLVRNGHTPATELVHPKLKTRQFFISRDDADAFNQRFYTPRTMAQAHGKSRQSMTATLRAAGVEVFSPDGEDYGPLYLRQDVDRIITQTSENIIKE</sequence>
<organism evidence="1 2">
    <name type="scientific">Sulfitobacter aestuarii</name>
    <dbReference type="NCBI Taxonomy" id="2161676"/>
    <lineage>
        <taxon>Bacteria</taxon>
        <taxon>Pseudomonadati</taxon>
        <taxon>Pseudomonadota</taxon>
        <taxon>Alphaproteobacteria</taxon>
        <taxon>Rhodobacterales</taxon>
        <taxon>Roseobacteraceae</taxon>
        <taxon>Sulfitobacter</taxon>
    </lineage>
</organism>
<keyword evidence="2" id="KW-1185">Reference proteome</keyword>
<gene>
    <name evidence="1" type="ORF">ACFSUD_19325</name>
</gene>
<dbReference type="RefSeq" id="WP_386376139.1">
    <property type="nucleotide sequence ID" value="NZ_JBHUMP010000047.1"/>
</dbReference>
<reference evidence="2" key="1">
    <citation type="journal article" date="2019" name="Int. J. Syst. Evol. Microbiol.">
        <title>The Global Catalogue of Microorganisms (GCM) 10K type strain sequencing project: providing services to taxonomists for standard genome sequencing and annotation.</title>
        <authorList>
            <consortium name="The Broad Institute Genomics Platform"/>
            <consortium name="The Broad Institute Genome Sequencing Center for Infectious Disease"/>
            <person name="Wu L."/>
            <person name="Ma J."/>
        </authorList>
    </citation>
    <scope>NUCLEOTIDE SEQUENCE [LARGE SCALE GENOMIC DNA]</scope>
    <source>
        <strain evidence="2">TISTR 2562</strain>
    </source>
</reference>
<proteinExistence type="predicted"/>
<comment type="caution">
    <text evidence="1">The sequence shown here is derived from an EMBL/GenBank/DDBJ whole genome shotgun (WGS) entry which is preliminary data.</text>
</comment>
<evidence type="ECO:0000313" key="1">
    <source>
        <dbReference type="EMBL" id="MFD2741712.1"/>
    </source>
</evidence>
<accession>A0ABW5U8E4</accession>
<dbReference type="EMBL" id="JBHUMP010000047">
    <property type="protein sequence ID" value="MFD2741712.1"/>
    <property type="molecule type" value="Genomic_DNA"/>
</dbReference>
<protein>
    <submittedName>
        <fullName evidence="1">Uncharacterized protein</fullName>
    </submittedName>
</protein>
<dbReference type="Proteomes" id="UP001597474">
    <property type="component" value="Unassembled WGS sequence"/>
</dbReference>